<name>A0A561XQC8_ACIDE</name>
<evidence type="ECO:0000256" key="1">
    <source>
        <dbReference type="SAM" id="SignalP"/>
    </source>
</evidence>
<gene>
    <name evidence="3" type="ORF">ATF69_2268</name>
</gene>
<dbReference type="SMART" id="SM00849">
    <property type="entry name" value="Lactamase_B"/>
    <property type="match status" value="1"/>
</dbReference>
<feature type="signal peptide" evidence="1">
    <location>
        <begin position="1"/>
        <end position="36"/>
    </location>
</feature>
<dbReference type="PANTHER" id="PTHR42951">
    <property type="entry name" value="METALLO-BETA-LACTAMASE DOMAIN-CONTAINING"/>
    <property type="match status" value="1"/>
</dbReference>
<keyword evidence="3" id="KW-0378">Hydrolase</keyword>
<dbReference type="InterPro" id="IPR001279">
    <property type="entry name" value="Metallo-B-lactamas"/>
</dbReference>
<evidence type="ECO:0000313" key="4">
    <source>
        <dbReference type="Proteomes" id="UP000321485"/>
    </source>
</evidence>
<dbReference type="Pfam" id="PF00753">
    <property type="entry name" value="Lactamase_B"/>
    <property type="match status" value="1"/>
</dbReference>
<dbReference type="RefSeq" id="WP_208758719.1">
    <property type="nucleotide sequence ID" value="NZ_VJWE01000012.1"/>
</dbReference>
<accession>A0A561XQC8</accession>
<feature type="chain" id="PRO_5021940181" evidence="1">
    <location>
        <begin position="37"/>
        <end position="366"/>
    </location>
</feature>
<comment type="caution">
    <text evidence="3">The sequence shown here is derived from an EMBL/GenBank/DDBJ whole genome shotgun (WGS) entry which is preliminary data.</text>
</comment>
<evidence type="ECO:0000313" key="3">
    <source>
        <dbReference type="EMBL" id="TWG38326.1"/>
    </source>
</evidence>
<dbReference type="InterPro" id="IPR036866">
    <property type="entry name" value="RibonucZ/Hydroxyglut_hydro"/>
</dbReference>
<evidence type="ECO:0000259" key="2">
    <source>
        <dbReference type="SMART" id="SM00849"/>
    </source>
</evidence>
<dbReference type="CDD" id="cd16276">
    <property type="entry name" value="metallo-hydrolase-like_MBL-fold"/>
    <property type="match status" value="1"/>
</dbReference>
<dbReference type="InterPro" id="IPR050855">
    <property type="entry name" value="NDM-1-like"/>
</dbReference>
<dbReference type="GeneID" id="51111332"/>
<organism evidence="3 4">
    <name type="scientific">Acidovorax delafieldii</name>
    <name type="common">Pseudomonas delafieldii</name>
    <dbReference type="NCBI Taxonomy" id="47920"/>
    <lineage>
        <taxon>Bacteria</taxon>
        <taxon>Pseudomonadati</taxon>
        <taxon>Pseudomonadota</taxon>
        <taxon>Betaproteobacteria</taxon>
        <taxon>Burkholderiales</taxon>
        <taxon>Comamonadaceae</taxon>
        <taxon>Acidovorax</taxon>
    </lineage>
</organism>
<dbReference type="EMBL" id="VJWE01000012">
    <property type="protein sequence ID" value="TWG38326.1"/>
    <property type="molecule type" value="Genomic_DNA"/>
</dbReference>
<dbReference type="SUPFAM" id="SSF56281">
    <property type="entry name" value="Metallo-hydrolase/oxidoreductase"/>
    <property type="match status" value="1"/>
</dbReference>
<proteinExistence type="predicted"/>
<feature type="domain" description="Metallo-beta-lactamase" evidence="2">
    <location>
        <begin position="101"/>
        <end position="273"/>
    </location>
</feature>
<dbReference type="GO" id="GO:0016787">
    <property type="term" value="F:hydrolase activity"/>
    <property type="evidence" value="ECO:0007669"/>
    <property type="project" value="UniProtKB-KW"/>
</dbReference>
<keyword evidence="1" id="KW-0732">Signal</keyword>
<sequence length="366" mass="40131">MNILRPFSKPFLSSVGGLALYCVTALLLGFSASASAHQECAAPGCAASEPYHGMPAIAAIGARTGKYMEIPEAAKGPSIDPAKGYRIQELGRGLYMVTDNVYQAMFVVHEKGVVLADAPPPLAGFIAKAIREVTGKPITHIIYSHAHVDHIGAAGQLLATLPRRPVIIAHEETQTILARARDPKRPLPGVTFRDKYTLKVGGQRLDLSYHGNGHEPGNIFILAPEQRTLMVVDVIFPGWMPWRRLALAQDIPGYFKQVEKIKSMDFDWLVSGHVARAGTKTDVAMQHEFLQDLKEAAGKALQNTALGEGMDARDQSNPWAVFDNYIDRVAAQCVNALTPKWASRLAAFDVYIWDQCFTMEQSLRLD</sequence>
<dbReference type="Proteomes" id="UP000321485">
    <property type="component" value="Unassembled WGS sequence"/>
</dbReference>
<reference evidence="3 4" key="1">
    <citation type="journal article" date="2015" name="Stand. Genomic Sci.">
        <title>Genomic Encyclopedia of Bacterial and Archaeal Type Strains, Phase III: the genomes of soil and plant-associated and newly described type strains.</title>
        <authorList>
            <person name="Whitman W.B."/>
            <person name="Woyke T."/>
            <person name="Klenk H.P."/>
            <person name="Zhou Y."/>
            <person name="Lilburn T.G."/>
            <person name="Beck B.J."/>
            <person name="De Vos P."/>
            <person name="Vandamme P."/>
            <person name="Eisen J.A."/>
            <person name="Garrity G."/>
            <person name="Hugenholtz P."/>
            <person name="Kyrpides N.C."/>
        </authorList>
    </citation>
    <scope>NUCLEOTIDE SEQUENCE [LARGE SCALE GENOMIC DNA]</scope>
    <source>
        <strain evidence="3 4">DSM 64</strain>
    </source>
</reference>
<dbReference type="AlphaFoldDB" id="A0A561XQC8"/>
<protein>
    <submittedName>
        <fullName evidence="3">Glyoxylase-like metal-dependent hydrolase (Beta-lactamase superfamily II)</fullName>
    </submittedName>
</protein>
<dbReference type="Gene3D" id="3.60.15.10">
    <property type="entry name" value="Ribonuclease Z/Hydroxyacylglutathione hydrolase-like"/>
    <property type="match status" value="1"/>
</dbReference>